<dbReference type="RefSeq" id="WP_058379154.1">
    <property type="nucleotide sequence ID" value="NZ_CP013480.3"/>
</dbReference>
<dbReference type="Proteomes" id="UP000060277">
    <property type="component" value="Chromosome"/>
</dbReference>
<evidence type="ECO:0000313" key="3">
    <source>
        <dbReference type="Proteomes" id="UP000060277"/>
    </source>
</evidence>
<organism evidence="2 3">
    <name type="scientific">Pandoraea norimbergensis</name>
    <dbReference type="NCBI Taxonomy" id="93219"/>
    <lineage>
        <taxon>Bacteria</taxon>
        <taxon>Pseudomonadati</taxon>
        <taxon>Pseudomonadota</taxon>
        <taxon>Betaproteobacteria</taxon>
        <taxon>Burkholderiales</taxon>
        <taxon>Burkholderiaceae</taxon>
        <taxon>Pandoraea</taxon>
    </lineage>
</organism>
<evidence type="ECO:0000256" key="1">
    <source>
        <dbReference type="SAM" id="SignalP"/>
    </source>
</evidence>
<feature type="chain" id="PRO_5047002451" description="Rap1a immunity protein domain-containing protein" evidence="1">
    <location>
        <begin position="21"/>
        <end position="145"/>
    </location>
</feature>
<keyword evidence="1" id="KW-0732">Signal</keyword>
<gene>
    <name evidence="2" type="ORF">AT302_23375</name>
</gene>
<dbReference type="EMBL" id="CP013480">
    <property type="protein sequence ID" value="ALS62291.1"/>
    <property type="molecule type" value="Genomic_DNA"/>
</dbReference>
<protein>
    <recommendedName>
        <fullName evidence="4">Rap1a immunity protein domain-containing protein</fullName>
    </recommendedName>
</protein>
<sequence length="145" mass="15161">MTMLRTALLAAMLLAGVAQAAPPALSDQQISTIAGMMFQAYAEGGVPQMFADEMKCWDDASKTKRADKNVVAACATAAMSGGLIEASFARKQRRGPSPQYAGDAIRARISDLSGLNPDVLQSLSDETLRPGVPAMLTGLQGAGMR</sequence>
<evidence type="ECO:0008006" key="4">
    <source>
        <dbReference type="Google" id="ProtNLM"/>
    </source>
</evidence>
<name>A0ABM5WNS0_9BURK</name>
<accession>A0ABM5WNS0</accession>
<proteinExistence type="predicted"/>
<feature type="signal peptide" evidence="1">
    <location>
        <begin position="1"/>
        <end position="20"/>
    </location>
</feature>
<keyword evidence="3" id="KW-1185">Reference proteome</keyword>
<reference evidence="3" key="1">
    <citation type="submission" date="2015-12" db="EMBL/GenBank/DDBJ databases">
        <title>Complete genome sequence of Pandoraea norimbergensis DSM 11628.</title>
        <authorList>
            <person name="Ee R."/>
            <person name="Lim Y.-L."/>
            <person name="Yong D."/>
            <person name="Yin W.-F."/>
            <person name="Chan K.-G."/>
        </authorList>
    </citation>
    <scope>NUCLEOTIDE SEQUENCE [LARGE SCALE GENOMIC DNA]</scope>
    <source>
        <strain evidence="3">DSM 11628</strain>
    </source>
</reference>
<evidence type="ECO:0000313" key="2">
    <source>
        <dbReference type="EMBL" id="ALS62291.1"/>
    </source>
</evidence>